<dbReference type="EMBL" id="ATBP01000571">
    <property type="protein sequence ID" value="ETR69739.1"/>
    <property type="molecule type" value="Genomic_DNA"/>
</dbReference>
<protein>
    <submittedName>
        <fullName evidence="1">Uncharacterized protein</fullName>
    </submittedName>
</protein>
<accession>A0A1V1P4B6</accession>
<evidence type="ECO:0000313" key="2">
    <source>
        <dbReference type="Proteomes" id="UP000189670"/>
    </source>
</evidence>
<name>A0A1V1P4B6_9BACT</name>
<dbReference type="Proteomes" id="UP000189670">
    <property type="component" value="Unassembled WGS sequence"/>
</dbReference>
<proteinExistence type="predicted"/>
<comment type="caution">
    <text evidence="1">The sequence shown here is derived from an EMBL/GenBank/DDBJ whole genome shotgun (WGS) entry which is preliminary data.</text>
</comment>
<organism evidence="1 2">
    <name type="scientific">Candidatus Magnetoglobus multicellularis str. Araruama</name>
    <dbReference type="NCBI Taxonomy" id="890399"/>
    <lineage>
        <taxon>Bacteria</taxon>
        <taxon>Pseudomonadati</taxon>
        <taxon>Thermodesulfobacteriota</taxon>
        <taxon>Desulfobacteria</taxon>
        <taxon>Desulfobacterales</taxon>
        <taxon>Desulfobacteraceae</taxon>
        <taxon>Candidatus Magnetoglobus</taxon>
    </lineage>
</organism>
<gene>
    <name evidence="1" type="ORF">OMM_09340</name>
</gene>
<reference evidence="2" key="1">
    <citation type="submission" date="2012-11" db="EMBL/GenBank/DDBJ databases">
        <authorList>
            <person name="Lucero-Rivera Y.E."/>
            <person name="Tovar-Ramirez D."/>
        </authorList>
    </citation>
    <scope>NUCLEOTIDE SEQUENCE [LARGE SCALE GENOMIC DNA]</scope>
    <source>
        <strain evidence="2">Araruama</strain>
    </source>
</reference>
<dbReference type="AlphaFoldDB" id="A0A1V1P4B6"/>
<sequence length="96" mass="11270">MNFDPESILEELTGEEAETYPEMAVQGLLELGTVTEYIHKKEKTREKDIIDNIYTLSYEMGMFAEDELSLLEKEYRDYLGFSNIETHLRTIQLARK</sequence>
<evidence type="ECO:0000313" key="1">
    <source>
        <dbReference type="EMBL" id="ETR69739.1"/>
    </source>
</evidence>